<sequence>MPQTKLRTAIHNLWPKLLVIVAGFGLYGLAVTWLQGDFKSLVIGIGGGLVSIPLAFIFYEIWQEKSHRKLNNSVYEFAENQMRVSIRAVKSKLELLVGGAFAYFESGRFLIDDEDIENLKIYVQEEEAENVKPDIDNLLDFERESIFEALVDGRYLAFQLTDLSLRDELNRLEGVLSNAFIMERLSDSQVRAIIYLIEVVKMLEAFLALHHDVFLKSSVKLHGFRTEIVQEDLCALIFDNLGTGESVTLDVKPILDTQPSAEPLNGYVVNPDYYAALSDLVYDVVEGINGWKSVSNPIYMDHEAGRIGAL</sequence>
<keyword evidence="1" id="KW-1133">Transmembrane helix</keyword>
<dbReference type="EMBL" id="FOSC01000001">
    <property type="protein sequence ID" value="SFJ20466.1"/>
    <property type="molecule type" value="Genomic_DNA"/>
</dbReference>
<dbReference type="RefSeq" id="WP_091700457.1">
    <property type="nucleotide sequence ID" value="NZ_BMYN01000016.1"/>
</dbReference>
<reference evidence="2 3" key="1">
    <citation type="submission" date="2016-10" db="EMBL/GenBank/DDBJ databases">
        <authorList>
            <person name="de Groot N.N."/>
        </authorList>
    </citation>
    <scope>NUCLEOTIDE SEQUENCE [LARGE SCALE GENOMIC DNA]</scope>
    <source>
        <strain evidence="2 3">IBRC-M 10445</strain>
    </source>
</reference>
<gene>
    <name evidence="2" type="ORF">SAMN05216429_101184</name>
</gene>
<feature type="transmembrane region" description="Helical" evidence="1">
    <location>
        <begin position="12"/>
        <end position="34"/>
    </location>
</feature>
<keyword evidence="3" id="KW-1185">Reference proteome</keyword>
<organism evidence="2 3">
    <name type="scientific">Marinobacter persicus</name>
    <dbReference type="NCBI Taxonomy" id="930118"/>
    <lineage>
        <taxon>Bacteria</taxon>
        <taxon>Pseudomonadati</taxon>
        <taxon>Pseudomonadota</taxon>
        <taxon>Gammaproteobacteria</taxon>
        <taxon>Pseudomonadales</taxon>
        <taxon>Marinobacteraceae</taxon>
        <taxon>Marinobacter</taxon>
    </lineage>
</organism>
<proteinExistence type="predicted"/>
<dbReference type="AlphaFoldDB" id="A0A1I3PHH2"/>
<keyword evidence="1" id="KW-0812">Transmembrane</keyword>
<protein>
    <submittedName>
        <fullName evidence="2">Uncharacterized protein</fullName>
    </submittedName>
</protein>
<evidence type="ECO:0000313" key="2">
    <source>
        <dbReference type="EMBL" id="SFJ20466.1"/>
    </source>
</evidence>
<evidence type="ECO:0000256" key="1">
    <source>
        <dbReference type="SAM" id="Phobius"/>
    </source>
</evidence>
<name>A0A1I3PHH2_9GAMM</name>
<feature type="transmembrane region" description="Helical" evidence="1">
    <location>
        <begin position="40"/>
        <end position="62"/>
    </location>
</feature>
<accession>A0A1I3PHH2</accession>
<dbReference type="Proteomes" id="UP000199445">
    <property type="component" value="Unassembled WGS sequence"/>
</dbReference>
<dbReference type="OrthoDB" id="9812192at2"/>
<evidence type="ECO:0000313" key="3">
    <source>
        <dbReference type="Proteomes" id="UP000199445"/>
    </source>
</evidence>
<keyword evidence="1" id="KW-0472">Membrane</keyword>